<reference evidence="4" key="2">
    <citation type="journal article" date="2009" name="Genome Res.">
        <title>Comparative genomic analyses of the human fungal pathogens Coccidioides and their relatives.</title>
        <authorList>
            <person name="Sharpton T.J."/>
            <person name="Stajich J.E."/>
            <person name="Rounsley S.D."/>
            <person name="Gardner M.J."/>
            <person name="Wortman J.R."/>
            <person name="Jordar V.S."/>
            <person name="Maiti R."/>
            <person name="Kodira C.D."/>
            <person name="Neafsey D.E."/>
            <person name="Zeng Q."/>
            <person name="Hung C.-Y."/>
            <person name="McMahan C."/>
            <person name="Muszewska A."/>
            <person name="Grynberg M."/>
            <person name="Mandel M.A."/>
            <person name="Kellner E.M."/>
            <person name="Barker B.M."/>
            <person name="Galgiani J.N."/>
            <person name="Orbach M.J."/>
            <person name="Kirkland T.N."/>
            <person name="Cole G.T."/>
            <person name="Henn M.R."/>
            <person name="Birren B.W."/>
            <person name="Taylor J.W."/>
        </authorList>
    </citation>
    <scope>NUCLEOTIDE SEQUENCE [LARGE SCALE GENOMIC DNA]</scope>
    <source>
        <strain evidence="4">RMSCC 3488</strain>
    </source>
</reference>
<reference evidence="4" key="3">
    <citation type="journal article" date="2010" name="Genome Res.">
        <title>Population genomic sequencing of Coccidioides fungi reveals recent hybridization and transposon control.</title>
        <authorList>
            <person name="Neafsey D.E."/>
            <person name="Barker B.M."/>
            <person name="Sharpton T.J."/>
            <person name="Stajich J.E."/>
            <person name="Park D.J."/>
            <person name="Whiston E."/>
            <person name="Hung C.-Y."/>
            <person name="McMahan C."/>
            <person name="White J."/>
            <person name="Sykes S."/>
            <person name="Heiman D."/>
            <person name="Young S."/>
            <person name="Zeng Q."/>
            <person name="Abouelleil A."/>
            <person name="Aftuck L."/>
            <person name="Bessette D."/>
            <person name="Brown A."/>
            <person name="FitzGerald M."/>
            <person name="Lui A."/>
            <person name="Macdonald J.P."/>
            <person name="Priest M."/>
            <person name="Orbach M.J."/>
            <person name="Galgiani J.N."/>
            <person name="Kirkland T.N."/>
            <person name="Cole G.T."/>
            <person name="Birren B.W."/>
            <person name="Henn M.R."/>
            <person name="Taylor J.W."/>
            <person name="Rounsley S.D."/>
        </authorList>
    </citation>
    <scope>NUCLEOTIDE SEQUENCE [LARGE SCALE GENOMIC DNA]</scope>
    <source>
        <strain evidence="4">RMSCC 3488</strain>
    </source>
</reference>
<dbReference type="GO" id="GO:0042149">
    <property type="term" value="P:cellular response to glucose starvation"/>
    <property type="evidence" value="ECO:0007669"/>
    <property type="project" value="TreeGrafter"/>
</dbReference>
<evidence type="ECO:0000313" key="3">
    <source>
        <dbReference type="EMBL" id="KMM64205.1"/>
    </source>
</evidence>
<sequence length="556" mass="62122">MADVLAPPYHHSTSQLCPHAGGHSQKSHLRPVGRMNSLSYCPTRKAWIPNAYSVPSQVSISGVYSPSTSSLLEYEPELRDNELVFPDYDPSPDTNTDDAQPRKSTSDSKPTSVRDDDDLSSDISEEPRTAGDDSCVERRPTRQVDYLTHDWKDEEIWGSWKYMKRNGGSFRTGQRLENAAWRSWTKSFYRLRTITPESLNWLKDADVTWLFGPLQEDHTSYSSSPPPASTTTSTSNSYLSRKPILKKTSVSQAILQHSLSASSLLQHNSIIKSQSEDFRLGFSRTVSDTTVRTAHMGSSLRATRSTLSTTASDMPSPGSRRHITFNRVVSQVVAVGREDEEDEDDDENYSYSGEYCLLDDDDSEATLVTMKQLHPRRSLSSTPRSSFSSDTRTIIAHLPPTTLKFDSDSETEDEAQYFRWSGERASFYRSASTDTIKVHDTGEVETYPSSEHLEYVESDNAYSWPFKSTLADVLPSSPSPPASPSASEALTDDNGDEEWYLSSSGVFMPCAHGELAKSEEAEGDRRAPYDLLGKAVDVANTLRDIVHVLWNVGWRP</sequence>
<dbReference type="Pfam" id="PF08550">
    <property type="entry name" value="GATA_AreA"/>
    <property type="match status" value="1"/>
</dbReference>
<dbReference type="AlphaFoldDB" id="A0A0J6F4L3"/>
<gene>
    <name evidence="3" type="ORF">CPAG_00557</name>
</gene>
<evidence type="ECO:0000256" key="1">
    <source>
        <dbReference type="SAM" id="MobiDB-lite"/>
    </source>
</evidence>
<feature type="region of interest" description="Disordered" evidence="1">
    <location>
        <begin position="475"/>
        <end position="495"/>
    </location>
</feature>
<feature type="region of interest" description="Disordered" evidence="1">
    <location>
        <begin position="83"/>
        <end position="137"/>
    </location>
</feature>
<protein>
    <recommendedName>
        <fullName evidence="2">Nitrogen regulatory protein areA GATA-like domain-containing protein</fullName>
    </recommendedName>
</protein>
<dbReference type="InterPro" id="IPR013860">
    <property type="entry name" value="AreA_GATA"/>
</dbReference>
<dbReference type="GO" id="GO:0007039">
    <property type="term" value="P:protein catabolic process in the vacuole"/>
    <property type="evidence" value="ECO:0007669"/>
    <property type="project" value="TreeGrafter"/>
</dbReference>
<dbReference type="GO" id="GO:0005773">
    <property type="term" value="C:vacuole"/>
    <property type="evidence" value="ECO:0007669"/>
    <property type="project" value="GOC"/>
</dbReference>
<accession>A0A0J6F4L3</accession>
<dbReference type="VEuPathDB" id="FungiDB:CPAG_00557"/>
<dbReference type="PANTHER" id="PTHR28051:SF1">
    <property type="entry name" value="PROTEIN MTL1-RELATED"/>
    <property type="match status" value="1"/>
</dbReference>
<name>A0A0J6F4L3_COCPO</name>
<feature type="domain" description="Nitrogen regulatory protein areA GATA-like" evidence="2">
    <location>
        <begin position="159"/>
        <end position="186"/>
    </location>
</feature>
<feature type="compositionally biased region" description="Basic and acidic residues" evidence="1">
    <location>
        <begin position="125"/>
        <end position="137"/>
    </location>
</feature>
<feature type="compositionally biased region" description="Acidic residues" evidence="1">
    <location>
        <begin position="115"/>
        <end position="124"/>
    </location>
</feature>
<proteinExistence type="predicted"/>
<organism evidence="3 4">
    <name type="scientific">Coccidioides posadasii RMSCC 3488</name>
    <dbReference type="NCBI Taxonomy" id="454284"/>
    <lineage>
        <taxon>Eukaryota</taxon>
        <taxon>Fungi</taxon>
        <taxon>Dikarya</taxon>
        <taxon>Ascomycota</taxon>
        <taxon>Pezizomycotina</taxon>
        <taxon>Eurotiomycetes</taxon>
        <taxon>Eurotiomycetidae</taxon>
        <taxon>Onygenales</taxon>
        <taxon>Onygenaceae</taxon>
        <taxon>Coccidioides</taxon>
    </lineage>
</organism>
<dbReference type="InterPro" id="IPR052292">
    <property type="entry name" value="Glucose_repression_reg"/>
</dbReference>
<evidence type="ECO:0000313" key="4">
    <source>
        <dbReference type="Proteomes" id="UP000054567"/>
    </source>
</evidence>
<dbReference type="PANTHER" id="PTHR28051">
    <property type="entry name" value="PROTEIN MTL1-RELATED"/>
    <property type="match status" value="1"/>
</dbReference>
<dbReference type="Proteomes" id="UP000054567">
    <property type="component" value="Unassembled WGS sequence"/>
</dbReference>
<dbReference type="OrthoDB" id="5563539at2759"/>
<evidence type="ECO:0000259" key="2">
    <source>
        <dbReference type="Pfam" id="PF08550"/>
    </source>
</evidence>
<feature type="region of interest" description="Disordered" evidence="1">
    <location>
        <begin position="218"/>
        <end position="237"/>
    </location>
</feature>
<reference evidence="3 4" key="1">
    <citation type="submission" date="2007-06" db="EMBL/GenBank/DDBJ databases">
        <title>The Genome Sequence of Coccidioides posadasii RMSCC_3488.</title>
        <authorList>
            <consortium name="Coccidioides Genome Resources Consortium"/>
            <consortium name="The Broad Institute Genome Sequencing Platform"/>
            <person name="Henn M.R."/>
            <person name="Sykes S."/>
            <person name="Young S."/>
            <person name="Jaffe D."/>
            <person name="Berlin A."/>
            <person name="Alvarez P."/>
            <person name="Butler J."/>
            <person name="Gnerre S."/>
            <person name="Grabherr M."/>
            <person name="Mauceli E."/>
            <person name="Brockman W."/>
            <person name="Kodira C."/>
            <person name="Alvarado L."/>
            <person name="Zeng Q."/>
            <person name="Crawford M."/>
            <person name="Antoine C."/>
            <person name="Devon K."/>
            <person name="Galgiani J."/>
            <person name="Orsborn K."/>
            <person name="Lewis M.L."/>
            <person name="Nusbaum C."/>
            <person name="Galagan J."/>
            <person name="Birren B."/>
        </authorList>
    </citation>
    <scope>NUCLEOTIDE SEQUENCE [LARGE SCALE GENOMIC DNA]</scope>
    <source>
        <strain evidence="3 4">RMSCC 3488</strain>
    </source>
</reference>
<dbReference type="EMBL" id="DS268109">
    <property type="protein sequence ID" value="KMM64205.1"/>
    <property type="molecule type" value="Genomic_DNA"/>
</dbReference>